<dbReference type="InterPro" id="IPR014820">
    <property type="entry name" value="PriCT_1"/>
</dbReference>
<feature type="domain" description="Primase C-terminal 1" evidence="2">
    <location>
        <begin position="198"/>
        <end position="263"/>
    </location>
</feature>
<dbReference type="Proteomes" id="UP001331561">
    <property type="component" value="Unassembled WGS sequence"/>
</dbReference>
<dbReference type="InterPro" id="IPR027417">
    <property type="entry name" value="P-loop_NTPase"/>
</dbReference>
<dbReference type="SMART" id="SM00942">
    <property type="entry name" value="PriCT_1"/>
    <property type="match status" value="1"/>
</dbReference>
<gene>
    <name evidence="4" type="ORF">VVD49_15675</name>
</gene>
<dbReference type="Gene3D" id="3.40.50.300">
    <property type="entry name" value="P-loop containing nucleotide triphosphate hydrolases"/>
    <property type="match status" value="1"/>
</dbReference>
<keyword evidence="5" id="KW-1185">Reference proteome</keyword>
<organism evidence="4 5">
    <name type="scientific">Uliginosibacterium silvisoli</name>
    <dbReference type="NCBI Taxonomy" id="3114758"/>
    <lineage>
        <taxon>Bacteria</taxon>
        <taxon>Pseudomonadati</taxon>
        <taxon>Pseudomonadota</taxon>
        <taxon>Betaproteobacteria</taxon>
        <taxon>Rhodocyclales</taxon>
        <taxon>Zoogloeaceae</taxon>
        <taxon>Uliginosibacterium</taxon>
    </lineage>
</organism>
<feature type="domain" description="DNA primase/polymerase bifunctional N-terminal" evidence="3">
    <location>
        <begin position="18"/>
        <end position="178"/>
    </location>
</feature>
<evidence type="ECO:0000259" key="1">
    <source>
        <dbReference type="SMART" id="SM00382"/>
    </source>
</evidence>
<evidence type="ECO:0000259" key="3">
    <source>
        <dbReference type="SMART" id="SM00943"/>
    </source>
</evidence>
<dbReference type="SMART" id="SM00382">
    <property type="entry name" value="AAA"/>
    <property type="match status" value="1"/>
</dbReference>
<reference evidence="4 5" key="1">
    <citation type="submission" date="2024-01" db="EMBL/GenBank/DDBJ databases">
        <title>Uliginosibacterium soil sp. nov.</title>
        <authorList>
            <person name="Lv Y."/>
        </authorList>
    </citation>
    <scope>NUCLEOTIDE SEQUENCE [LARGE SCALE GENOMIC DNA]</scope>
    <source>
        <strain evidence="4 5">H3</strain>
    </source>
</reference>
<dbReference type="EMBL" id="JAYXHS010000003">
    <property type="protein sequence ID" value="MEC5387169.1"/>
    <property type="molecule type" value="Genomic_DNA"/>
</dbReference>
<dbReference type="SUPFAM" id="SSF52540">
    <property type="entry name" value="P-loop containing nucleoside triphosphate hydrolases"/>
    <property type="match status" value="1"/>
</dbReference>
<sequence length="679" mass="72547">MNSPERIRSTTMSLADAAAVYAASGLPPIIIKPNGKIPLEKNWTDGQKLTPSEAYAKFDGLDCNIGIAIPMGLVVIDCDTKTPGGGLEALEEYAATRGTLTGTWTAKTQSGGRHLVYKLPAGLSCNNGVNKLPGVDIRTHGGQIVVEPSQIDGRKYEWLDYELSAGEVPQPALLPEWLYPLLGVHAEGQQAPVQPQAHNGDGIPEGKRNDTLFRMGCGLRRRGADYDTILAALTAINATACHPPLLPDEVSQITASVMHYPPEADHTPPPPDWITAAPPMSVYELDPPSLAEIDSYNPLSTYFEATLICAAEIPTEPVVWLWSGYVPAGKLALIAGAPGCGKTTAAIAIAATVSAGGIFPDGVRCTNFGNVLIWSGEDDPGDTLKPRLMAAGADLSRCHFITGIRTGAECVPFDPARHMHALDVAATQLGDVRLLIVDPIVSAVEGDSHKNAEVRRGLQAIVHFAQQHRCAVLGITHFTKGTSGRDPVERITGSLAFAALARVVLVAAKERSGEDERRVFVRAKSNIGPDGGGFEYTLNVVEVERGVYVSCVDWGDVIEGEAREILSEVEAPETEEKSAVEVAVKFLREVLAHGSVPSRELMKMAKANSISKRTLGRARKEIGAMAKRREFGGGTIWYLPAPVVPTKAIHAEQFCSAQMKFDGTNGEARADSHLSEGDS</sequence>
<accession>A0ABU6K6C0</accession>
<name>A0ABU6K6C0_9RHOO</name>
<evidence type="ECO:0000259" key="2">
    <source>
        <dbReference type="SMART" id="SM00942"/>
    </source>
</evidence>
<dbReference type="SUPFAM" id="SSF56747">
    <property type="entry name" value="Prim-pol domain"/>
    <property type="match status" value="1"/>
</dbReference>
<dbReference type="SMART" id="SM00943">
    <property type="entry name" value="Prim-Pol"/>
    <property type="match status" value="1"/>
</dbReference>
<evidence type="ECO:0000313" key="4">
    <source>
        <dbReference type="EMBL" id="MEC5387169.1"/>
    </source>
</evidence>
<dbReference type="Pfam" id="PF09250">
    <property type="entry name" value="Prim-Pol"/>
    <property type="match status" value="1"/>
</dbReference>
<feature type="domain" description="AAA+ ATPase" evidence="1">
    <location>
        <begin position="328"/>
        <end position="511"/>
    </location>
</feature>
<dbReference type="InterPro" id="IPR003593">
    <property type="entry name" value="AAA+_ATPase"/>
</dbReference>
<dbReference type="Pfam" id="PF13481">
    <property type="entry name" value="AAA_25"/>
    <property type="match status" value="1"/>
</dbReference>
<comment type="caution">
    <text evidence="4">The sequence shown here is derived from an EMBL/GenBank/DDBJ whole genome shotgun (WGS) entry which is preliminary data.</text>
</comment>
<dbReference type="InterPro" id="IPR015330">
    <property type="entry name" value="DNA_primase/pol_bifunc_N"/>
</dbReference>
<protein>
    <submittedName>
        <fullName evidence="4">AAA family ATPase</fullName>
    </submittedName>
</protein>
<proteinExistence type="predicted"/>
<dbReference type="CDD" id="cd04859">
    <property type="entry name" value="Prim_Pol"/>
    <property type="match status" value="1"/>
</dbReference>
<dbReference type="Pfam" id="PF08708">
    <property type="entry name" value="PriCT_1"/>
    <property type="match status" value="1"/>
</dbReference>
<evidence type="ECO:0000313" key="5">
    <source>
        <dbReference type="Proteomes" id="UP001331561"/>
    </source>
</evidence>
<dbReference type="RefSeq" id="WP_327600146.1">
    <property type="nucleotide sequence ID" value="NZ_JAYXHS010000003.1"/>
</dbReference>